<sequence length="338" mass="36167">MTATLPFPQWLSQALPDPGAWPVRTTRSVQLLHLTGADSLRFLHDQTTRNLNSALPGHLRRSCAVTTTARLAALLDVLVDNHAARLTVLAGDGSALHQRFDRYLFPADWVTLLPVIQARQVSLLGEDAAALLAAEGIAVDCTAVGWRPVSLGDARALLLRGTDFGDGVPGLRLLLPDPLPLPPWLEHRPRLSATQVELLRLQQGTPIWPNEINDAFNPFELGLAGAVDLDKGCYLGQEVLARLVTYDGVKQQLRLWRSDTALEDLPGDSVMHDEDGTRAGVVTSRSALGTGSVGLAVVRRAWLGASSLNLGRVTVGLGLPAAARFPPGTHPPNAPASP</sequence>
<evidence type="ECO:0008006" key="4">
    <source>
        <dbReference type="Google" id="ProtNLM"/>
    </source>
</evidence>
<dbReference type="AlphaFoldDB" id="A0A0G8ARX6"/>
<dbReference type="PANTHER" id="PTHR22602:SF0">
    <property type="entry name" value="TRANSFERASE CAF17, MITOCHONDRIAL-RELATED"/>
    <property type="match status" value="1"/>
</dbReference>
<dbReference type="EMBL" id="JYFQ01000196">
    <property type="protein sequence ID" value="KKZ10241.1"/>
    <property type="molecule type" value="Genomic_DNA"/>
</dbReference>
<evidence type="ECO:0000313" key="2">
    <source>
        <dbReference type="EMBL" id="KKZ10241.1"/>
    </source>
</evidence>
<dbReference type="InterPro" id="IPR017703">
    <property type="entry name" value="YgfZ/GCV_T_CS"/>
</dbReference>
<evidence type="ECO:0000313" key="3">
    <source>
        <dbReference type="Proteomes" id="UP000035037"/>
    </source>
</evidence>
<dbReference type="GO" id="GO:0016226">
    <property type="term" value="P:iron-sulfur cluster assembly"/>
    <property type="evidence" value="ECO:0007669"/>
    <property type="project" value="TreeGrafter"/>
</dbReference>
<reference evidence="2 3" key="1">
    <citation type="submission" date="2015-02" db="EMBL/GenBank/DDBJ databases">
        <authorList>
            <person name="Slaby B."/>
            <person name="Hentschel U."/>
        </authorList>
    </citation>
    <scope>NUCLEOTIDE SEQUENCE [LARGE SCALE GENOMIC DNA]</scope>
    <source>
        <strain evidence="2">15L</strain>
    </source>
</reference>
<dbReference type="PANTHER" id="PTHR22602">
    <property type="entry name" value="TRANSFERASE CAF17, MITOCHONDRIAL-RELATED"/>
    <property type="match status" value="1"/>
</dbReference>
<comment type="caution">
    <text evidence="2">The sequence shown here is derived from an EMBL/GenBank/DDBJ whole genome shotgun (WGS) entry which is preliminary data.</text>
</comment>
<name>A0A0G8ARX6_9SYNE</name>
<dbReference type="Proteomes" id="UP000035037">
    <property type="component" value="Unassembled WGS sequence"/>
</dbReference>
<gene>
    <name evidence="2" type="ORF">TQ37_09085</name>
</gene>
<proteinExistence type="predicted"/>
<dbReference type="InterPro" id="IPR045179">
    <property type="entry name" value="YgfZ/GcvT"/>
</dbReference>
<dbReference type="SUPFAM" id="SSF103025">
    <property type="entry name" value="Folate-binding domain"/>
    <property type="match status" value="1"/>
</dbReference>
<dbReference type="Gene3D" id="3.30.1360.120">
    <property type="entry name" value="Probable tRNA modification gtpase trme, domain 1"/>
    <property type="match status" value="1"/>
</dbReference>
<organism evidence="2 3">
    <name type="scientific">Candidatus Synechococcus spongiarum 15L</name>
    <dbReference type="NCBI Taxonomy" id="1608419"/>
    <lineage>
        <taxon>Bacteria</taxon>
        <taxon>Bacillati</taxon>
        <taxon>Cyanobacteriota</taxon>
        <taxon>Cyanophyceae</taxon>
        <taxon>Synechococcales</taxon>
        <taxon>Synechococcaceae</taxon>
        <taxon>Synechococcus</taxon>
    </lineage>
</organism>
<dbReference type="NCBIfam" id="TIGR03317">
    <property type="entry name" value="ygfZ_signature"/>
    <property type="match status" value="1"/>
</dbReference>
<protein>
    <recommendedName>
        <fullName evidence="4">Aminomethyltransferase folate-binding domain-containing protein</fullName>
    </recommendedName>
</protein>
<reference evidence="2 3" key="2">
    <citation type="submission" date="2015-05" db="EMBL/GenBank/DDBJ databases">
        <title>Lifestyle Evolution in Cyanobacterial Symbionts of Sponges.</title>
        <authorList>
            <person name="Burgsdorf I."/>
            <person name="Slaby B.M."/>
            <person name="Handley K.M."/>
            <person name="Haber M."/>
            <person name="Blom J."/>
            <person name="Marshall C.W."/>
            <person name="Gilbert J.A."/>
            <person name="Hentschel U."/>
            <person name="Steindler L."/>
        </authorList>
    </citation>
    <scope>NUCLEOTIDE SEQUENCE [LARGE SCALE GENOMIC DNA]</scope>
    <source>
        <strain evidence="2">15L</strain>
    </source>
</reference>
<dbReference type="STRING" id="431041.FLM9_1503"/>
<evidence type="ECO:0000256" key="1">
    <source>
        <dbReference type="ARBA" id="ARBA00022946"/>
    </source>
</evidence>
<dbReference type="PATRIC" id="fig|1608419.3.peg.1081"/>
<accession>A0A0G8ARX6</accession>
<dbReference type="InterPro" id="IPR027266">
    <property type="entry name" value="TrmE/GcvT-like"/>
</dbReference>
<keyword evidence="1" id="KW-0809">Transit peptide</keyword>